<name>J9GLH4_9ZZZZ</name>
<proteinExistence type="predicted"/>
<evidence type="ECO:0000313" key="1">
    <source>
        <dbReference type="EMBL" id="EJX08747.1"/>
    </source>
</evidence>
<dbReference type="AlphaFoldDB" id="J9GLH4"/>
<organism evidence="1">
    <name type="scientific">gut metagenome</name>
    <dbReference type="NCBI Taxonomy" id="749906"/>
    <lineage>
        <taxon>unclassified sequences</taxon>
        <taxon>metagenomes</taxon>
        <taxon>organismal metagenomes</taxon>
    </lineage>
</organism>
<sequence>MAGMFHVTYAQKKDNKQAEMSNRISLDGSLLLQGDNLAYAVNMNYARFFNRYLGVAGSIGFQHWNIDDYKPQWEVSGRTGQLYHLDGDSDELLNLTFSIGPTFRLPVLTLGRERDRILSWECSPAFALTFPNRSFTYQQEVMADGRWFKKEVSVRNQGGQWHYWQLKNAITLQVDEFLFSVGYSFSNHHPFSSVQNIRFDGKNVSASIPHYKLAHEIFLSVGYNF</sequence>
<comment type="caution">
    <text evidence="1">The sequence shown here is derived from an EMBL/GenBank/DDBJ whole genome shotgun (WGS) entry which is preliminary data.</text>
</comment>
<reference evidence="1" key="1">
    <citation type="journal article" date="2012" name="PLoS ONE">
        <title>Gene sets for utilization of primary and secondary nutrition supplies in the distal gut of endangered iberian lynx.</title>
        <authorList>
            <person name="Alcaide M."/>
            <person name="Messina E."/>
            <person name="Richter M."/>
            <person name="Bargiela R."/>
            <person name="Peplies J."/>
            <person name="Huws S.A."/>
            <person name="Newbold C.J."/>
            <person name="Golyshin P.N."/>
            <person name="Simon M.A."/>
            <person name="Lopez G."/>
            <person name="Yakimov M.M."/>
            <person name="Ferrer M."/>
        </authorList>
    </citation>
    <scope>NUCLEOTIDE SEQUENCE</scope>
</reference>
<protein>
    <recommendedName>
        <fullName evidence="2">Outer membrane protein beta-barrel domain-containing protein</fullName>
    </recommendedName>
</protein>
<evidence type="ECO:0008006" key="2">
    <source>
        <dbReference type="Google" id="ProtNLM"/>
    </source>
</evidence>
<gene>
    <name evidence="1" type="ORF">EVA_03136</name>
</gene>
<accession>J9GLH4</accession>
<dbReference type="EMBL" id="AMCI01000551">
    <property type="protein sequence ID" value="EJX08747.1"/>
    <property type="molecule type" value="Genomic_DNA"/>
</dbReference>